<dbReference type="OrthoDB" id="9807053at2"/>
<feature type="transmembrane region" description="Helical" evidence="6">
    <location>
        <begin position="187"/>
        <end position="205"/>
    </location>
</feature>
<dbReference type="EMBL" id="FTOT01000002">
    <property type="protein sequence ID" value="SIS78322.1"/>
    <property type="molecule type" value="Genomic_DNA"/>
</dbReference>
<evidence type="ECO:0000256" key="1">
    <source>
        <dbReference type="ARBA" id="ARBA00004651"/>
    </source>
</evidence>
<name>A0A1N7LWY9_9RHOB</name>
<keyword evidence="2" id="KW-1003">Cell membrane</keyword>
<protein>
    <submittedName>
        <fullName evidence="7">Threonine/homoserine/homoserine lactone efflux protein</fullName>
    </submittedName>
</protein>
<reference evidence="7 8" key="1">
    <citation type="submission" date="2017-01" db="EMBL/GenBank/DDBJ databases">
        <authorList>
            <person name="Mah S.A."/>
            <person name="Swanson W.J."/>
            <person name="Moy G.W."/>
            <person name="Vacquier V.D."/>
        </authorList>
    </citation>
    <scope>NUCLEOTIDE SEQUENCE [LARGE SCALE GENOMIC DNA]</scope>
    <source>
        <strain evidence="7 8">DSM 26375</strain>
    </source>
</reference>
<dbReference type="GO" id="GO:0015171">
    <property type="term" value="F:amino acid transmembrane transporter activity"/>
    <property type="evidence" value="ECO:0007669"/>
    <property type="project" value="TreeGrafter"/>
</dbReference>
<feature type="transmembrane region" description="Helical" evidence="6">
    <location>
        <begin position="120"/>
        <end position="142"/>
    </location>
</feature>
<feature type="transmembrane region" description="Helical" evidence="6">
    <location>
        <begin position="148"/>
        <end position="175"/>
    </location>
</feature>
<comment type="subcellular location">
    <subcellularLocation>
        <location evidence="1">Cell membrane</location>
        <topology evidence="1">Multi-pass membrane protein</topology>
    </subcellularLocation>
</comment>
<dbReference type="GO" id="GO:0005886">
    <property type="term" value="C:plasma membrane"/>
    <property type="evidence" value="ECO:0007669"/>
    <property type="project" value="UniProtKB-SubCell"/>
</dbReference>
<accession>A0A1N7LWY9</accession>
<evidence type="ECO:0000256" key="5">
    <source>
        <dbReference type="ARBA" id="ARBA00023136"/>
    </source>
</evidence>
<gene>
    <name evidence="7" type="ORF">SAMN05421774_102227</name>
</gene>
<evidence type="ECO:0000313" key="7">
    <source>
        <dbReference type="EMBL" id="SIS78322.1"/>
    </source>
</evidence>
<feature type="transmembrane region" description="Helical" evidence="6">
    <location>
        <begin position="12"/>
        <end position="39"/>
    </location>
</feature>
<dbReference type="Proteomes" id="UP000186141">
    <property type="component" value="Unassembled WGS sequence"/>
</dbReference>
<evidence type="ECO:0000256" key="3">
    <source>
        <dbReference type="ARBA" id="ARBA00022692"/>
    </source>
</evidence>
<evidence type="ECO:0000256" key="2">
    <source>
        <dbReference type="ARBA" id="ARBA00022475"/>
    </source>
</evidence>
<dbReference type="Pfam" id="PF01810">
    <property type="entry name" value="LysE"/>
    <property type="match status" value="1"/>
</dbReference>
<keyword evidence="8" id="KW-1185">Reference proteome</keyword>
<dbReference type="STRING" id="1086013.SAMN05421774_102227"/>
<dbReference type="PANTHER" id="PTHR30086:SF20">
    <property type="entry name" value="ARGININE EXPORTER PROTEIN ARGO-RELATED"/>
    <property type="match status" value="1"/>
</dbReference>
<keyword evidence="3 6" id="KW-0812">Transmembrane</keyword>
<sequence>MTEILGFLTPDQFLAFVLGGLVVNVVPGADVVLATACGIQGGPRAGAASGFGAGCGVLWHVGLAAAGVAALIAAHPAALDVLRWAGAGYLVWLAIKAWNAGPTGAARGQADLWRAFRKGALTNMLNPKPVLFVMAFLPQFVVQGGPPIWQQIVALGLVFAFTGTLVTMGYGIVAGHAGQALARRMGALNRVASVLFAGLAARLALDA</sequence>
<proteinExistence type="predicted"/>
<dbReference type="PANTHER" id="PTHR30086">
    <property type="entry name" value="ARGININE EXPORTER PROTEIN ARGO"/>
    <property type="match status" value="1"/>
</dbReference>
<dbReference type="InterPro" id="IPR001123">
    <property type="entry name" value="LeuE-type"/>
</dbReference>
<dbReference type="RefSeq" id="WP_076529438.1">
    <property type="nucleotide sequence ID" value="NZ_BMEH01000002.1"/>
</dbReference>
<keyword evidence="5 6" id="KW-0472">Membrane</keyword>
<evidence type="ECO:0000313" key="8">
    <source>
        <dbReference type="Proteomes" id="UP000186141"/>
    </source>
</evidence>
<feature type="transmembrane region" description="Helical" evidence="6">
    <location>
        <begin position="81"/>
        <end position="99"/>
    </location>
</feature>
<dbReference type="PIRSF" id="PIRSF006324">
    <property type="entry name" value="LeuE"/>
    <property type="match status" value="1"/>
</dbReference>
<keyword evidence="4 6" id="KW-1133">Transmembrane helix</keyword>
<organism evidence="7 8">
    <name type="scientific">Gemmobacter megaterium</name>
    <dbReference type="NCBI Taxonomy" id="1086013"/>
    <lineage>
        <taxon>Bacteria</taxon>
        <taxon>Pseudomonadati</taxon>
        <taxon>Pseudomonadota</taxon>
        <taxon>Alphaproteobacteria</taxon>
        <taxon>Rhodobacterales</taxon>
        <taxon>Paracoccaceae</taxon>
        <taxon>Gemmobacter</taxon>
    </lineage>
</organism>
<feature type="transmembrane region" description="Helical" evidence="6">
    <location>
        <begin position="51"/>
        <end position="75"/>
    </location>
</feature>
<evidence type="ECO:0000256" key="4">
    <source>
        <dbReference type="ARBA" id="ARBA00022989"/>
    </source>
</evidence>
<evidence type="ECO:0000256" key="6">
    <source>
        <dbReference type="SAM" id="Phobius"/>
    </source>
</evidence>
<dbReference type="AlphaFoldDB" id="A0A1N7LWY9"/>